<feature type="region of interest" description="Disordered" evidence="1">
    <location>
        <begin position="42"/>
        <end position="72"/>
    </location>
</feature>
<organism evidence="2 3">
    <name type="scientific">Gulo gulo</name>
    <name type="common">Wolverine</name>
    <name type="synonym">Gluton</name>
    <dbReference type="NCBI Taxonomy" id="48420"/>
    <lineage>
        <taxon>Eukaryota</taxon>
        <taxon>Metazoa</taxon>
        <taxon>Chordata</taxon>
        <taxon>Craniata</taxon>
        <taxon>Vertebrata</taxon>
        <taxon>Euteleostomi</taxon>
        <taxon>Mammalia</taxon>
        <taxon>Eutheria</taxon>
        <taxon>Laurasiatheria</taxon>
        <taxon>Carnivora</taxon>
        <taxon>Caniformia</taxon>
        <taxon>Musteloidea</taxon>
        <taxon>Mustelidae</taxon>
        <taxon>Guloninae</taxon>
        <taxon>Gulo</taxon>
    </lineage>
</organism>
<feature type="non-terminal residue" evidence="2">
    <location>
        <position position="1"/>
    </location>
</feature>
<accession>A0A9X9PXP9</accession>
<evidence type="ECO:0000313" key="2">
    <source>
        <dbReference type="EMBL" id="VCW76525.1"/>
    </source>
</evidence>
<proteinExistence type="predicted"/>
<dbReference type="AlphaFoldDB" id="A0A9X9PXP9"/>
<name>A0A9X9PXP9_GULGU</name>
<gene>
    <name evidence="2" type="ORF">BN2614_LOCUS1</name>
</gene>
<evidence type="ECO:0000313" key="3">
    <source>
        <dbReference type="Proteomes" id="UP000269945"/>
    </source>
</evidence>
<keyword evidence="3" id="KW-1185">Reference proteome</keyword>
<reference evidence="2 3" key="1">
    <citation type="submission" date="2018-10" db="EMBL/GenBank/DDBJ databases">
        <authorList>
            <person name="Ekblom R."/>
            <person name="Jareborg N."/>
        </authorList>
    </citation>
    <scope>NUCLEOTIDE SEQUENCE [LARGE SCALE GENOMIC DNA]</scope>
    <source>
        <tissue evidence="2">Muscle</tissue>
    </source>
</reference>
<dbReference type="EMBL" id="CYRY02007521">
    <property type="protein sequence ID" value="VCW76525.1"/>
    <property type="molecule type" value="Genomic_DNA"/>
</dbReference>
<feature type="compositionally biased region" description="Polar residues" evidence="1">
    <location>
        <begin position="49"/>
        <end position="59"/>
    </location>
</feature>
<sequence length="72" mass="8229">TGLILLDFSRETQDKGFSAETFSSFKGSQLIFQIFKHRAGQNRVPNAKIQPQSDQNLQVRPSKIEENDEFKS</sequence>
<protein>
    <submittedName>
        <fullName evidence="2">Uncharacterized protein</fullName>
    </submittedName>
</protein>
<dbReference type="Proteomes" id="UP000269945">
    <property type="component" value="Unassembled WGS sequence"/>
</dbReference>
<evidence type="ECO:0000256" key="1">
    <source>
        <dbReference type="SAM" id="MobiDB-lite"/>
    </source>
</evidence>
<comment type="caution">
    <text evidence="2">The sequence shown here is derived from an EMBL/GenBank/DDBJ whole genome shotgun (WGS) entry which is preliminary data.</text>
</comment>
<feature type="compositionally biased region" description="Basic and acidic residues" evidence="1">
    <location>
        <begin position="62"/>
        <end position="72"/>
    </location>
</feature>